<keyword evidence="2" id="KW-0186">Copper</keyword>
<protein>
    <submittedName>
        <fullName evidence="7">Di-copper centre-containing protein</fullName>
    </submittedName>
</protein>
<dbReference type="Pfam" id="PF00264">
    <property type="entry name" value="Tyrosinase"/>
    <property type="match status" value="1"/>
</dbReference>
<dbReference type="PANTHER" id="PTHR11474:SF126">
    <property type="entry name" value="TYROSINASE-LIKE PROTEIN TYR-1-RELATED"/>
    <property type="match status" value="1"/>
</dbReference>
<dbReference type="Proteomes" id="UP000275078">
    <property type="component" value="Unassembled WGS sequence"/>
</dbReference>
<feature type="domain" description="Tyrosinase copper-binding" evidence="6">
    <location>
        <begin position="334"/>
        <end position="345"/>
    </location>
</feature>
<dbReference type="GO" id="GO:0016491">
    <property type="term" value="F:oxidoreductase activity"/>
    <property type="evidence" value="ECO:0007669"/>
    <property type="project" value="InterPro"/>
</dbReference>
<feature type="domain" description="Tyrosinase copper-binding" evidence="5">
    <location>
        <begin position="187"/>
        <end position="204"/>
    </location>
</feature>
<keyword evidence="8" id="KW-1185">Reference proteome</keyword>
<evidence type="ECO:0000256" key="4">
    <source>
        <dbReference type="SAM" id="SignalP"/>
    </source>
</evidence>
<gene>
    <name evidence="7" type="ORF">BJ508DRAFT_373849</name>
</gene>
<dbReference type="STRING" id="1160509.A0A3N4IU62"/>
<proteinExistence type="predicted"/>
<dbReference type="AlphaFoldDB" id="A0A3N4IU62"/>
<dbReference type="PANTHER" id="PTHR11474">
    <property type="entry name" value="TYROSINASE FAMILY MEMBER"/>
    <property type="match status" value="1"/>
</dbReference>
<sequence>MAFRKVVLSAAFFILTTPLVYADPGASILSLPYINGQPNGGSQCLMGCNSATSPASSPSINNNRDLDGPGLTIELPTDVHFPRLTKREAQVHTHHPAPQHHAPTGHQHHEQRPQAEAPAAAKQRTLPLHLHLITNIPRYTFTNEEKKAYINGELCLMRVPGVTGLPGTKSRWDDLTAIHQTQTDHIHLTAFFLPFHRLMLHAHETALRKDCDYKGDIPYWDETVDAGRFTTASIFDSNPTYGMGGNSGKSGCVEDGAFGHMTLHVGPGRAVTNHCLKRSINNELSWAANQHEVDVCLTMPRFTSFWACVEHRPHTGGHFGTGGEMANAVSSPGDPLFYLHHAYIDRIWWLWQKQNLGTRLHEVAGSTVQKGNGRPIRLEDRLLMRGIIKDRKVSEILDIQGEGGLLCYDYV</sequence>
<keyword evidence="1" id="KW-0479">Metal-binding</keyword>
<dbReference type="SUPFAM" id="SSF48056">
    <property type="entry name" value="Di-copper centre-containing domain"/>
    <property type="match status" value="1"/>
</dbReference>
<feature type="signal peptide" evidence="4">
    <location>
        <begin position="1"/>
        <end position="22"/>
    </location>
</feature>
<evidence type="ECO:0000313" key="7">
    <source>
        <dbReference type="EMBL" id="RPA85134.1"/>
    </source>
</evidence>
<evidence type="ECO:0000259" key="6">
    <source>
        <dbReference type="PROSITE" id="PS00498"/>
    </source>
</evidence>
<feature type="chain" id="PRO_5017999932" evidence="4">
    <location>
        <begin position="23"/>
        <end position="411"/>
    </location>
</feature>
<reference evidence="7 8" key="1">
    <citation type="journal article" date="2018" name="Nat. Ecol. Evol.">
        <title>Pezizomycetes genomes reveal the molecular basis of ectomycorrhizal truffle lifestyle.</title>
        <authorList>
            <person name="Murat C."/>
            <person name="Payen T."/>
            <person name="Noel B."/>
            <person name="Kuo A."/>
            <person name="Morin E."/>
            <person name="Chen J."/>
            <person name="Kohler A."/>
            <person name="Krizsan K."/>
            <person name="Balestrini R."/>
            <person name="Da Silva C."/>
            <person name="Montanini B."/>
            <person name="Hainaut M."/>
            <person name="Levati E."/>
            <person name="Barry K.W."/>
            <person name="Belfiori B."/>
            <person name="Cichocki N."/>
            <person name="Clum A."/>
            <person name="Dockter R.B."/>
            <person name="Fauchery L."/>
            <person name="Guy J."/>
            <person name="Iotti M."/>
            <person name="Le Tacon F."/>
            <person name="Lindquist E.A."/>
            <person name="Lipzen A."/>
            <person name="Malagnac F."/>
            <person name="Mello A."/>
            <person name="Molinier V."/>
            <person name="Miyauchi S."/>
            <person name="Poulain J."/>
            <person name="Riccioni C."/>
            <person name="Rubini A."/>
            <person name="Sitrit Y."/>
            <person name="Splivallo R."/>
            <person name="Traeger S."/>
            <person name="Wang M."/>
            <person name="Zifcakova L."/>
            <person name="Wipf D."/>
            <person name="Zambonelli A."/>
            <person name="Paolocci F."/>
            <person name="Nowrousian M."/>
            <person name="Ottonello S."/>
            <person name="Baldrian P."/>
            <person name="Spatafora J.W."/>
            <person name="Henrissat B."/>
            <person name="Nagy L.G."/>
            <person name="Aury J.M."/>
            <person name="Wincker P."/>
            <person name="Grigoriev I.V."/>
            <person name="Bonfante P."/>
            <person name="Martin F.M."/>
        </authorList>
    </citation>
    <scope>NUCLEOTIDE SEQUENCE [LARGE SCALE GENOMIC DNA]</scope>
    <source>
        <strain evidence="7 8">RN42</strain>
    </source>
</reference>
<dbReference type="GO" id="GO:0046872">
    <property type="term" value="F:metal ion binding"/>
    <property type="evidence" value="ECO:0007669"/>
    <property type="project" value="UniProtKB-KW"/>
</dbReference>
<evidence type="ECO:0000256" key="3">
    <source>
        <dbReference type="SAM" id="MobiDB-lite"/>
    </source>
</evidence>
<dbReference type="PRINTS" id="PR00092">
    <property type="entry name" value="TYROSINASE"/>
</dbReference>
<evidence type="ECO:0000256" key="1">
    <source>
        <dbReference type="ARBA" id="ARBA00022723"/>
    </source>
</evidence>
<dbReference type="InterPro" id="IPR002227">
    <property type="entry name" value="Tyrosinase_Cu-bd"/>
</dbReference>
<name>A0A3N4IU62_ASCIM</name>
<dbReference type="OrthoDB" id="6132182at2759"/>
<dbReference type="InterPro" id="IPR008922">
    <property type="entry name" value="Di-copper_centre_dom_sf"/>
</dbReference>
<evidence type="ECO:0000256" key="2">
    <source>
        <dbReference type="ARBA" id="ARBA00023008"/>
    </source>
</evidence>
<dbReference type="PROSITE" id="PS00498">
    <property type="entry name" value="TYROSINASE_2"/>
    <property type="match status" value="1"/>
</dbReference>
<evidence type="ECO:0000313" key="8">
    <source>
        <dbReference type="Proteomes" id="UP000275078"/>
    </source>
</evidence>
<dbReference type="InterPro" id="IPR050316">
    <property type="entry name" value="Tyrosinase/Hemocyanin"/>
</dbReference>
<dbReference type="Gene3D" id="1.10.1280.10">
    <property type="entry name" value="Di-copper center containing domain from catechol oxidase"/>
    <property type="match status" value="1"/>
</dbReference>
<feature type="region of interest" description="Disordered" evidence="3">
    <location>
        <begin position="88"/>
        <end position="122"/>
    </location>
</feature>
<evidence type="ECO:0000259" key="5">
    <source>
        <dbReference type="PROSITE" id="PS00497"/>
    </source>
</evidence>
<keyword evidence="4" id="KW-0732">Signal</keyword>
<organism evidence="7 8">
    <name type="scientific">Ascobolus immersus RN42</name>
    <dbReference type="NCBI Taxonomy" id="1160509"/>
    <lineage>
        <taxon>Eukaryota</taxon>
        <taxon>Fungi</taxon>
        <taxon>Dikarya</taxon>
        <taxon>Ascomycota</taxon>
        <taxon>Pezizomycotina</taxon>
        <taxon>Pezizomycetes</taxon>
        <taxon>Pezizales</taxon>
        <taxon>Ascobolaceae</taxon>
        <taxon>Ascobolus</taxon>
    </lineage>
</organism>
<dbReference type="PROSITE" id="PS00497">
    <property type="entry name" value="TYROSINASE_1"/>
    <property type="match status" value="1"/>
</dbReference>
<dbReference type="EMBL" id="ML119655">
    <property type="protein sequence ID" value="RPA85134.1"/>
    <property type="molecule type" value="Genomic_DNA"/>
</dbReference>
<accession>A0A3N4IU62</accession>